<dbReference type="STRING" id="155417.A0A4Q4SVJ9"/>
<dbReference type="Gene3D" id="1.25.40.10">
    <property type="entry name" value="Tetratricopeptide repeat domain"/>
    <property type="match status" value="1"/>
</dbReference>
<evidence type="ECO:0000313" key="11">
    <source>
        <dbReference type="EMBL" id="RYO75645.1"/>
    </source>
</evidence>
<dbReference type="PROSITE" id="PS50005">
    <property type="entry name" value="TPR"/>
    <property type="match status" value="2"/>
</dbReference>
<dbReference type="GO" id="GO:0005788">
    <property type="term" value="C:endoplasmic reticulum lumen"/>
    <property type="evidence" value="ECO:0007669"/>
    <property type="project" value="UniProtKB-SubCell"/>
</dbReference>
<dbReference type="EMBL" id="QJNU01001560">
    <property type="protein sequence ID" value="RYO75645.1"/>
    <property type="molecule type" value="Genomic_DNA"/>
</dbReference>
<dbReference type="Pfam" id="PF00226">
    <property type="entry name" value="DnaJ"/>
    <property type="match status" value="1"/>
</dbReference>
<dbReference type="CDD" id="cd06257">
    <property type="entry name" value="DnaJ"/>
    <property type="match status" value="1"/>
</dbReference>
<evidence type="ECO:0000256" key="2">
    <source>
        <dbReference type="ARBA" id="ARBA00022729"/>
    </source>
</evidence>
<evidence type="ECO:0000256" key="1">
    <source>
        <dbReference type="ARBA" id="ARBA00004319"/>
    </source>
</evidence>
<accession>A0A4Q4SVJ9</accession>
<dbReference type="OrthoDB" id="1726119at2759"/>
<gene>
    <name evidence="11" type="ORF">DL764_010370</name>
</gene>
<keyword evidence="3" id="KW-0677">Repeat</keyword>
<protein>
    <recommendedName>
        <fullName evidence="6">Tetratricopeptide repeat and J domain-containing co-chaperone DNJ1</fullName>
    </recommendedName>
</protein>
<comment type="caution">
    <text evidence="11">The sequence shown here is derived from an EMBL/GenBank/DDBJ whole genome shotgun (WGS) entry which is preliminary data.</text>
</comment>
<dbReference type="FunFam" id="1.25.40.10:FF:000224">
    <property type="entry name" value="DnaJ and TPR domain protein"/>
    <property type="match status" value="1"/>
</dbReference>
<evidence type="ECO:0000256" key="3">
    <source>
        <dbReference type="ARBA" id="ARBA00022737"/>
    </source>
</evidence>
<dbReference type="InterPro" id="IPR036869">
    <property type="entry name" value="J_dom_sf"/>
</dbReference>
<evidence type="ECO:0000313" key="12">
    <source>
        <dbReference type="Proteomes" id="UP000293360"/>
    </source>
</evidence>
<feature type="repeat" description="TPR" evidence="7">
    <location>
        <begin position="35"/>
        <end position="68"/>
    </location>
</feature>
<dbReference type="SMART" id="SM00028">
    <property type="entry name" value="TPR"/>
    <property type="match status" value="4"/>
</dbReference>
<evidence type="ECO:0000256" key="7">
    <source>
        <dbReference type="PROSITE-ProRule" id="PRU00339"/>
    </source>
</evidence>
<evidence type="ECO:0000256" key="4">
    <source>
        <dbReference type="ARBA" id="ARBA00022803"/>
    </source>
</evidence>
<feature type="repeat" description="TPR" evidence="7">
    <location>
        <begin position="69"/>
        <end position="102"/>
    </location>
</feature>
<dbReference type="PROSITE" id="PS50076">
    <property type="entry name" value="DNAJ_2"/>
    <property type="match status" value="1"/>
</dbReference>
<feature type="domain" description="J" evidence="10">
    <location>
        <begin position="406"/>
        <end position="476"/>
    </location>
</feature>
<feature type="compositionally biased region" description="Gly residues" evidence="8">
    <location>
        <begin position="492"/>
        <end position="506"/>
    </location>
</feature>
<dbReference type="InterPro" id="IPR051727">
    <property type="entry name" value="DnaJ_C3_Co-chaperones"/>
</dbReference>
<dbReference type="InterPro" id="IPR019734">
    <property type="entry name" value="TPR_rpt"/>
</dbReference>
<evidence type="ECO:0000259" key="10">
    <source>
        <dbReference type="PROSITE" id="PS50076"/>
    </source>
</evidence>
<feature type="compositionally biased region" description="Basic and acidic residues" evidence="8">
    <location>
        <begin position="471"/>
        <end position="480"/>
    </location>
</feature>
<keyword evidence="12" id="KW-1185">Reference proteome</keyword>
<dbReference type="PANTHER" id="PTHR44140">
    <property type="entry name" value="LD25575P"/>
    <property type="match status" value="1"/>
</dbReference>
<dbReference type="GO" id="GO:0034975">
    <property type="term" value="P:protein folding in endoplasmic reticulum"/>
    <property type="evidence" value="ECO:0007669"/>
    <property type="project" value="TreeGrafter"/>
</dbReference>
<dbReference type="GO" id="GO:0051787">
    <property type="term" value="F:misfolded protein binding"/>
    <property type="evidence" value="ECO:0007669"/>
    <property type="project" value="TreeGrafter"/>
</dbReference>
<dbReference type="InterPro" id="IPR011990">
    <property type="entry name" value="TPR-like_helical_dom_sf"/>
</dbReference>
<keyword evidence="5" id="KW-0256">Endoplasmic reticulum</keyword>
<dbReference type="PRINTS" id="PR00625">
    <property type="entry name" value="JDOMAIN"/>
</dbReference>
<keyword evidence="4 7" id="KW-0802">TPR repeat</keyword>
<evidence type="ECO:0000256" key="5">
    <source>
        <dbReference type="ARBA" id="ARBA00022824"/>
    </source>
</evidence>
<evidence type="ECO:0000256" key="6">
    <source>
        <dbReference type="ARBA" id="ARBA00073740"/>
    </source>
</evidence>
<feature type="region of interest" description="Disordered" evidence="8">
    <location>
        <begin position="471"/>
        <end position="506"/>
    </location>
</feature>
<keyword evidence="2 9" id="KW-0732">Signal</keyword>
<proteinExistence type="predicted"/>
<dbReference type="GO" id="GO:0051087">
    <property type="term" value="F:protein-folding chaperone binding"/>
    <property type="evidence" value="ECO:0007669"/>
    <property type="project" value="TreeGrafter"/>
</dbReference>
<dbReference type="AlphaFoldDB" id="A0A4Q4SVJ9"/>
<name>A0A4Q4SVJ9_9PEZI</name>
<dbReference type="SMART" id="SM00271">
    <property type="entry name" value="DnaJ"/>
    <property type="match status" value="1"/>
</dbReference>
<dbReference type="InterPro" id="IPR001623">
    <property type="entry name" value="DnaJ_domain"/>
</dbReference>
<dbReference type="Pfam" id="PF13432">
    <property type="entry name" value="TPR_16"/>
    <property type="match status" value="1"/>
</dbReference>
<comment type="subcellular location">
    <subcellularLocation>
        <location evidence="1">Endoplasmic reticulum lumen</location>
    </subcellularLocation>
</comment>
<dbReference type="Proteomes" id="UP000293360">
    <property type="component" value="Unassembled WGS sequence"/>
</dbReference>
<dbReference type="SUPFAM" id="SSF46565">
    <property type="entry name" value="Chaperone J-domain"/>
    <property type="match status" value="1"/>
</dbReference>
<reference evidence="11 12" key="1">
    <citation type="submission" date="2018-06" db="EMBL/GenBank/DDBJ databases">
        <title>Complete Genomes of Monosporascus.</title>
        <authorList>
            <person name="Robinson A.J."/>
            <person name="Natvig D.O."/>
        </authorList>
    </citation>
    <scope>NUCLEOTIDE SEQUENCE [LARGE SCALE GENOMIC DNA]</scope>
    <source>
        <strain evidence="11 12">CBS 110550</strain>
    </source>
</reference>
<dbReference type="Gene3D" id="1.10.287.110">
    <property type="entry name" value="DnaJ domain"/>
    <property type="match status" value="1"/>
</dbReference>
<feature type="chain" id="PRO_5020667267" description="Tetratricopeptide repeat and J domain-containing co-chaperone DNJ1" evidence="9">
    <location>
        <begin position="24"/>
        <end position="532"/>
    </location>
</feature>
<dbReference type="PANTHER" id="PTHR44140:SF2">
    <property type="entry name" value="LD25575P"/>
    <property type="match status" value="1"/>
</dbReference>
<evidence type="ECO:0000256" key="9">
    <source>
        <dbReference type="SAM" id="SignalP"/>
    </source>
</evidence>
<evidence type="ECO:0000256" key="8">
    <source>
        <dbReference type="SAM" id="MobiDB-lite"/>
    </source>
</evidence>
<feature type="signal peptide" evidence="9">
    <location>
        <begin position="1"/>
        <end position="23"/>
    </location>
</feature>
<organism evidence="11 12">
    <name type="scientific">Monosporascus ibericus</name>
    <dbReference type="NCBI Taxonomy" id="155417"/>
    <lineage>
        <taxon>Eukaryota</taxon>
        <taxon>Fungi</taxon>
        <taxon>Dikarya</taxon>
        <taxon>Ascomycota</taxon>
        <taxon>Pezizomycotina</taxon>
        <taxon>Sordariomycetes</taxon>
        <taxon>Xylariomycetidae</taxon>
        <taxon>Xylariales</taxon>
        <taxon>Xylariales incertae sedis</taxon>
        <taxon>Monosporascus</taxon>
    </lineage>
</organism>
<dbReference type="SUPFAM" id="SSF48452">
    <property type="entry name" value="TPR-like"/>
    <property type="match status" value="2"/>
</dbReference>
<sequence>MIVPLSSLALAAALLASSGLVDALSPQDIPPDTPISSLLSSAQSHLSKGETNEALTYYDAAIARDPNDYLTFFKRATTYLSLGRTSQATSDFNRVLDLKPGFEGAHLQLGKIKARNGDWGGAREQYILAKHKQDSEDYQKLIEAQGAARLAESAAASGNWDECTAQAGEAILIANRAANLRELRAKCRLGKGDVEEWMSDLQHILQLKPGDTTPHMQISATTFYGLGDTERGMTQVRKCLHSDPESKACHKLLKQEKNVDKMVTRVSKALEKNQPMTGVKLLVPSGDDAGLINEVKEQIRKLKKDGIIPEKAPNALVGRLVESACQAYYESSGRKADTYCKEALELDENSFYGLLYKAKTLLDEEEWDAAIATLNKAAEARPDRHNLVNPLLQNAQISLKRSKNKDYYKVLGVARDADERQIKSAYRKLSKQFHPDKAAKLAGVTKEEAEKKMASINEAYEVLNDPELRRRFDMGDDPNSHEQQGSPFQGSPFGGGRPFHHGFGGGGGQQFQFKFGGSGGGFQGFAGGFPFG</sequence>